<reference evidence="2 3" key="1">
    <citation type="submission" date="2018-06" db="EMBL/GenBank/DDBJ databases">
        <authorList>
            <consortium name="Pathogen Informatics"/>
            <person name="Doyle S."/>
        </authorList>
    </citation>
    <scope>NUCLEOTIDE SEQUENCE [LARGE SCALE GENOMIC DNA]</scope>
    <source>
        <strain evidence="2 3">NCTC10865</strain>
    </source>
</reference>
<protein>
    <submittedName>
        <fullName evidence="2">Protein</fullName>
    </submittedName>
</protein>
<organism evidence="2 3">
    <name type="scientific">Escherichia coli</name>
    <dbReference type="NCBI Taxonomy" id="562"/>
    <lineage>
        <taxon>Bacteria</taxon>
        <taxon>Pseudomonadati</taxon>
        <taxon>Pseudomonadota</taxon>
        <taxon>Gammaproteobacteria</taxon>
        <taxon>Enterobacterales</taxon>
        <taxon>Enterobacteriaceae</taxon>
        <taxon>Escherichia</taxon>
    </lineage>
</organism>
<accession>A0A376RBG8</accession>
<gene>
    <name evidence="2" type="primary">yhiJ_3</name>
    <name evidence="2" type="ORF">NCTC10865_00431</name>
</gene>
<dbReference type="Pfam" id="PF13258">
    <property type="entry name" value="DUF4049"/>
    <property type="match status" value="1"/>
</dbReference>
<evidence type="ECO:0000313" key="3">
    <source>
        <dbReference type="Proteomes" id="UP000254159"/>
    </source>
</evidence>
<sequence>MAEGENFLSQLLNIEDEVLNVLLRENFNEQLDTNVNTIISILNRRDIVLESLQPYLVINKDAVTPCTFLGDQTGDRFSNICGDQFIIDLLKRIMSINEMFMY</sequence>
<proteinExistence type="predicted"/>
<feature type="domain" description="DUF4049" evidence="1">
    <location>
        <begin position="1"/>
        <end position="97"/>
    </location>
</feature>
<evidence type="ECO:0000313" key="2">
    <source>
        <dbReference type="EMBL" id="STI15223.1"/>
    </source>
</evidence>
<evidence type="ECO:0000259" key="1">
    <source>
        <dbReference type="Pfam" id="PF13258"/>
    </source>
</evidence>
<dbReference type="EMBL" id="UGCD01000002">
    <property type="protein sequence ID" value="STI15223.1"/>
    <property type="molecule type" value="Genomic_DNA"/>
</dbReference>
<name>A0A376RBG8_ECOLX</name>
<dbReference type="InterPro" id="IPR025123">
    <property type="entry name" value="DUF4049"/>
</dbReference>
<dbReference type="Proteomes" id="UP000254159">
    <property type="component" value="Unassembled WGS sequence"/>
</dbReference>
<dbReference type="AlphaFoldDB" id="A0A376RBG8"/>